<accession>F7A435</accession>
<dbReference type="PANTHER" id="PTHR22115">
    <property type="entry name" value="C3ORF6 PROTEIN-RELATED"/>
    <property type="match status" value="1"/>
</dbReference>
<evidence type="ECO:0000313" key="5">
    <source>
        <dbReference type="Proteomes" id="UP000008144"/>
    </source>
</evidence>
<dbReference type="OMA" id="YIHEREM"/>
<dbReference type="InterPro" id="IPR039303">
    <property type="entry name" value="CCDC50"/>
</dbReference>
<sequence>MASAKYSSIEQEPVRPVTEAVQEYRVIEDGALAYHLQEREIEHHYACNVENRRTVMQDIRTAQQLQDEEDRRARIFTLEQQAQLEKTDEKLAEAYQEKLLKKHLQKEQERKEREERDNEIAFMLMERERRRERRQQAVDRDLAEKMSRMPTKTMERMKKMTDEELAQRLQAEEDKKLLIKEREKKNLKAVVEMQDEELARYIHEREIEENSMAQRDSKDKSKRKKQRSIKSHENHPHLHHNDKRTPPHDHPRNLPSRPDPRRNGGSMRDETDRTNPPNRPPPPRTREEDETNPKSIHNFTPARRQVKSDHDVDDCVHRRTKSERPRRPPQPSRDHHEFERRNSELSRDHNASRNHNTSRDNPASRDHNVSRDSPTSRDEQRRKLTSKEERFRQATNNNNQHPAVDPDISDD</sequence>
<dbReference type="PANTHER" id="PTHR22115:SF4">
    <property type="entry name" value="COILED-COIL DOMAIN-CONTAINING PROTEIN"/>
    <property type="match status" value="1"/>
</dbReference>
<evidence type="ECO:0000256" key="1">
    <source>
        <dbReference type="ARBA" id="ARBA00023054"/>
    </source>
</evidence>
<dbReference type="Ensembl" id="ENSCINT00000015530.3">
    <property type="protein sequence ID" value="ENSCINP00000015530.3"/>
    <property type="gene ID" value="ENSCING00000007580.3"/>
</dbReference>
<dbReference type="Proteomes" id="UP000008144">
    <property type="component" value="Chromosome 1"/>
</dbReference>
<dbReference type="InParanoid" id="F7A435"/>
<reference evidence="4" key="2">
    <citation type="journal article" date="2008" name="Genome Biol.">
        <title>Improved genome assembly and evidence-based global gene model set for the chordate Ciona intestinalis: new insight into intron and operon populations.</title>
        <authorList>
            <person name="Satou Y."/>
            <person name="Mineta K."/>
            <person name="Ogasawara M."/>
            <person name="Sasakura Y."/>
            <person name="Shoguchi E."/>
            <person name="Ueno K."/>
            <person name="Yamada L."/>
            <person name="Matsumoto J."/>
            <person name="Wasserscheid J."/>
            <person name="Dewar K."/>
            <person name="Wiley G.B."/>
            <person name="Macmil S.L."/>
            <person name="Roe B.A."/>
            <person name="Zeller R.W."/>
            <person name="Hastings K.E."/>
            <person name="Lemaire P."/>
            <person name="Lindquist E."/>
            <person name="Endo T."/>
            <person name="Hotta K."/>
            <person name="Inaba K."/>
        </authorList>
    </citation>
    <scope>NUCLEOTIDE SEQUENCE [LARGE SCALE GENOMIC DNA]</scope>
    <source>
        <strain evidence="4">wild type</strain>
    </source>
</reference>
<reference evidence="4" key="4">
    <citation type="submission" date="2025-09" db="UniProtKB">
        <authorList>
            <consortium name="Ensembl"/>
        </authorList>
    </citation>
    <scope>IDENTIFICATION</scope>
</reference>
<reference evidence="5" key="1">
    <citation type="journal article" date="2002" name="Science">
        <title>The draft genome of Ciona intestinalis: insights into chordate and vertebrate origins.</title>
        <authorList>
            <person name="Dehal P."/>
            <person name="Satou Y."/>
            <person name="Campbell R.K."/>
            <person name="Chapman J."/>
            <person name="Degnan B."/>
            <person name="De Tomaso A."/>
            <person name="Davidson B."/>
            <person name="Di Gregorio A."/>
            <person name="Gelpke M."/>
            <person name="Goodstein D.M."/>
            <person name="Harafuji N."/>
            <person name="Hastings K.E."/>
            <person name="Ho I."/>
            <person name="Hotta K."/>
            <person name="Huang W."/>
            <person name="Kawashima T."/>
            <person name="Lemaire P."/>
            <person name="Martinez D."/>
            <person name="Meinertzhagen I.A."/>
            <person name="Necula S."/>
            <person name="Nonaka M."/>
            <person name="Putnam N."/>
            <person name="Rash S."/>
            <person name="Saiga H."/>
            <person name="Satake M."/>
            <person name="Terry A."/>
            <person name="Yamada L."/>
            <person name="Wang H.G."/>
            <person name="Awazu S."/>
            <person name="Azumi K."/>
            <person name="Boore J."/>
            <person name="Branno M."/>
            <person name="Chin-Bow S."/>
            <person name="DeSantis R."/>
            <person name="Doyle S."/>
            <person name="Francino P."/>
            <person name="Keys D.N."/>
            <person name="Haga S."/>
            <person name="Hayashi H."/>
            <person name="Hino K."/>
            <person name="Imai K.S."/>
            <person name="Inaba K."/>
            <person name="Kano S."/>
            <person name="Kobayashi K."/>
            <person name="Kobayashi M."/>
            <person name="Lee B.I."/>
            <person name="Makabe K.W."/>
            <person name="Manohar C."/>
            <person name="Matassi G."/>
            <person name="Medina M."/>
            <person name="Mochizuki Y."/>
            <person name="Mount S."/>
            <person name="Morishita T."/>
            <person name="Miura S."/>
            <person name="Nakayama A."/>
            <person name="Nishizaka S."/>
            <person name="Nomoto H."/>
            <person name="Ohta F."/>
            <person name="Oishi K."/>
            <person name="Rigoutsos I."/>
            <person name="Sano M."/>
            <person name="Sasaki A."/>
            <person name="Sasakura Y."/>
            <person name="Shoguchi E."/>
            <person name="Shin-i T."/>
            <person name="Spagnuolo A."/>
            <person name="Stainier D."/>
            <person name="Suzuki M.M."/>
            <person name="Tassy O."/>
            <person name="Takatori N."/>
            <person name="Tokuoka M."/>
            <person name="Yagi K."/>
            <person name="Yoshizaki F."/>
            <person name="Wada S."/>
            <person name="Zhang C."/>
            <person name="Hyatt P.D."/>
            <person name="Larimer F."/>
            <person name="Detter C."/>
            <person name="Doggett N."/>
            <person name="Glavina T."/>
            <person name="Hawkins T."/>
            <person name="Richardson P."/>
            <person name="Lucas S."/>
            <person name="Kohara Y."/>
            <person name="Levine M."/>
            <person name="Satoh N."/>
            <person name="Rokhsar D.S."/>
        </authorList>
    </citation>
    <scope>NUCLEOTIDE SEQUENCE [LARGE SCALE GENOMIC DNA]</scope>
</reference>
<dbReference type="Pfam" id="PF15295">
    <property type="entry name" value="CCDC50_N"/>
    <property type="match status" value="1"/>
</dbReference>
<dbReference type="GeneTree" id="ENSGT00390000011058"/>
<dbReference type="InterPro" id="IPR029311">
    <property type="entry name" value="CCDC50_N"/>
</dbReference>
<keyword evidence="1" id="KW-0175">Coiled coil</keyword>
<name>F7A435_CIOIN</name>
<evidence type="ECO:0000313" key="4">
    <source>
        <dbReference type="Ensembl" id="ENSCINP00000015530.3"/>
    </source>
</evidence>
<organism evidence="4 5">
    <name type="scientific">Ciona intestinalis</name>
    <name type="common">Transparent sea squirt</name>
    <name type="synonym">Ascidia intestinalis</name>
    <dbReference type="NCBI Taxonomy" id="7719"/>
    <lineage>
        <taxon>Eukaryota</taxon>
        <taxon>Metazoa</taxon>
        <taxon>Chordata</taxon>
        <taxon>Tunicata</taxon>
        <taxon>Ascidiacea</taxon>
        <taxon>Phlebobranchia</taxon>
        <taxon>Cionidae</taxon>
        <taxon>Ciona</taxon>
    </lineage>
</organism>
<keyword evidence="5" id="KW-1185">Reference proteome</keyword>
<proteinExistence type="predicted"/>
<feature type="compositionally biased region" description="Basic and acidic residues" evidence="2">
    <location>
        <begin position="243"/>
        <end position="273"/>
    </location>
</feature>
<feature type="compositionally biased region" description="Basic and acidic residues" evidence="2">
    <location>
        <begin position="362"/>
        <end position="392"/>
    </location>
</feature>
<feature type="compositionally biased region" description="Basic and acidic residues" evidence="2">
    <location>
        <begin position="306"/>
        <end position="351"/>
    </location>
</feature>
<feature type="compositionally biased region" description="Basic residues" evidence="2">
    <location>
        <begin position="220"/>
        <end position="229"/>
    </location>
</feature>
<dbReference type="EMBL" id="EAAA01000351">
    <property type="status" value="NOT_ANNOTATED_CDS"/>
    <property type="molecule type" value="Genomic_DNA"/>
</dbReference>
<dbReference type="AlphaFoldDB" id="F7A435"/>
<dbReference type="FunCoup" id="F7A435">
    <property type="interactions" value="8"/>
</dbReference>
<reference evidence="4" key="3">
    <citation type="submission" date="2025-08" db="UniProtKB">
        <authorList>
            <consortium name="Ensembl"/>
        </authorList>
    </citation>
    <scope>IDENTIFICATION</scope>
</reference>
<evidence type="ECO:0000256" key="2">
    <source>
        <dbReference type="SAM" id="MobiDB-lite"/>
    </source>
</evidence>
<dbReference type="HOGENOM" id="CLU_670042_0_0_1"/>
<feature type="region of interest" description="Disordered" evidence="2">
    <location>
        <begin position="204"/>
        <end position="411"/>
    </location>
</feature>
<feature type="domain" description="Coiled-coil" evidence="3">
    <location>
        <begin position="8"/>
        <end position="136"/>
    </location>
</feature>
<evidence type="ECO:0000259" key="3">
    <source>
        <dbReference type="Pfam" id="PF15295"/>
    </source>
</evidence>
<protein>
    <recommendedName>
        <fullName evidence="3">Coiled-coil domain-containing protein</fullName>
    </recommendedName>
</protein>